<dbReference type="PATRIC" id="fig|1423140.3.peg.4231"/>
<dbReference type="EC" id="2.3.1.9" evidence="2"/>
<feature type="domain" description="Thiolase N-terminal" evidence="8">
    <location>
        <begin position="5"/>
        <end position="261"/>
    </location>
</feature>
<dbReference type="EMBL" id="AYXO01000073">
    <property type="protein sequence ID" value="ETA04658.1"/>
    <property type="molecule type" value="Genomic_DNA"/>
</dbReference>
<evidence type="ECO:0000256" key="1">
    <source>
        <dbReference type="ARBA" id="ARBA00010982"/>
    </source>
</evidence>
<keyword evidence="11" id="KW-1185">Reference proteome</keyword>
<sequence length="392" mass="40931">MTEAVIVSAVRTPIGTARKGALANTTALELAHEVVGETLRRSTVDPGRVEDIIFAESGWGGGDIARHAAVTNWMPRVPGQAINRHCAGSLASVGNAAAAIRADMNDVVIAGGVQSTSTAPTMRWRVPGTADEYVDNWLSPTHPDSTEAPNRDMSITVGWNTARAADIDREAMDRWALRSHQRAVAAIDAGLFDDEIVAVKALQLDGSYRDFGVDEHPRRSSTYEKLASLAPLHPEIDGFSITAGNASGVNDAAAALTLANAELAEAEGWPVLARIRSWAAVGIEPALMGLGVVDVVPLALRKAGVELDDVAVWEINEAFASVPIAACRRLGIDEDKVNMLGSGCSLGHPVAASGARMLTTLTHQLRRSGGGVGVAAMCAGGGQAGAVVLEVF</sequence>
<protein>
    <recommendedName>
        <fullName evidence="5">Probable acetyl-CoA acetyltransferase</fullName>
        <ecNumber evidence="2">2.3.1.9</ecNumber>
    </recommendedName>
</protein>
<dbReference type="CDD" id="cd00751">
    <property type="entry name" value="thiolase"/>
    <property type="match status" value="1"/>
</dbReference>
<dbReference type="Gene3D" id="3.40.47.10">
    <property type="match status" value="1"/>
</dbReference>
<proteinExistence type="inferred from homology"/>
<dbReference type="AlphaFoldDB" id="W9D661"/>
<evidence type="ECO:0000313" key="11">
    <source>
        <dbReference type="Proteomes" id="UP000035035"/>
    </source>
</evidence>
<feature type="active site" description="Acyl-thioester intermediate" evidence="6">
    <location>
        <position position="86"/>
    </location>
</feature>
<dbReference type="GO" id="GO:0003985">
    <property type="term" value="F:acetyl-CoA C-acetyltransferase activity"/>
    <property type="evidence" value="ECO:0007669"/>
    <property type="project" value="UniProtKB-EC"/>
</dbReference>
<dbReference type="HOGENOM" id="CLU_031026_2_1_11"/>
<comment type="caution">
    <text evidence="10">The sequence shown here is derived from an EMBL/GenBank/DDBJ whole genome shotgun (WGS) entry which is preliminary data.</text>
</comment>
<dbReference type="InterPro" id="IPR002155">
    <property type="entry name" value="Thiolase"/>
</dbReference>
<feature type="domain" description="Thiolase C-terminal" evidence="9">
    <location>
        <begin position="271"/>
        <end position="390"/>
    </location>
</feature>
<keyword evidence="3 7" id="KW-0808">Transferase</keyword>
<dbReference type="PANTHER" id="PTHR18919:SF107">
    <property type="entry name" value="ACETYL-COA ACETYLTRANSFERASE, CYTOSOLIC"/>
    <property type="match status" value="1"/>
</dbReference>
<dbReference type="PANTHER" id="PTHR18919">
    <property type="entry name" value="ACETYL-COA C-ACYLTRANSFERASE"/>
    <property type="match status" value="1"/>
</dbReference>
<dbReference type="InterPro" id="IPR020616">
    <property type="entry name" value="Thiolase_N"/>
</dbReference>
<dbReference type="NCBIfam" id="TIGR01930">
    <property type="entry name" value="AcCoA-C-Actrans"/>
    <property type="match status" value="1"/>
</dbReference>
<dbReference type="InterPro" id="IPR016039">
    <property type="entry name" value="Thiolase-like"/>
</dbReference>
<evidence type="ECO:0000256" key="4">
    <source>
        <dbReference type="ARBA" id="ARBA00023315"/>
    </source>
</evidence>
<organism evidence="10 11">
    <name type="scientific">Gordonia alkanivorans CGMCC 6845</name>
    <dbReference type="NCBI Taxonomy" id="1423140"/>
    <lineage>
        <taxon>Bacteria</taxon>
        <taxon>Bacillati</taxon>
        <taxon>Actinomycetota</taxon>
        <taxon>Actinomycetes</taxon>
        <taxon>Mycobacteriales</taxon>
        <taxon>Gordoniaceae</taxon>
        <taxon>Gordonia</taxon>
    </lineage>
</organism>
<dbReference type="PROSITE" id="PS00099">
    <property type="entry name" value="THIOLASE_3"/>
    <property type="match status" value="1"/>
</dbReference>
<dbReference type="PIRSF" id="PIRSF000429">
    <property type="entry name" value="Ac-CoA_Ac_transf"/>
    <property type="match status" value="1"/>
</dbReference>
<name>W9D661_9ACTN</name>
<dbReference type="Proteomes" id="UP000035035">
    <property type="component" value="Unassembled WGS sequence"/>
</dbReference>
<dbReference type="RefSeq" id="WP_035753105.1">
    <property type="nucleotide sequence ID" value="NZ_KI629800.1"/>
</dbReference>
<evidence type="ECO:0000256" key="3">
    <source>
        <dbReference type="ARBA" id="ARBA00022679"/>
    </source>
</evidence>
<comment type="similarity">
    <text evidence="1 7">Belongs to the thiolase-like superfamily. Thiolase family.</text>
</comment>
<evidence type="ECO:0000313" key="10">
    <source>
        <dbReference type="EMBL" id="ETA04658.1"/>
    </source>
</evidence>
<evidence type="ECO:0000259" key="9">
    <source>
        <dbReference type="Pfam" id="PF02803"/>
    </source>
</evidence>
<feature type="active site" description="Proton acceptor" evidence="6">
    <location>
        <position position="378"/>
    </location>
</feature>
<evidence type="ECO:0000256" key="2">
    <source>
        <dbReference type="ARBA" id="ARBA00012705"/>
    </source>
</evidence>
<keyword evidence="4 7" id="KW-0012">Acyltransferase</keyword>
<evidence type="ECO:0000256" key="6">
    <source>
        <dbReference type="PIRSR" id="PIRSR000429-1"/>
    </source>
</evidence>
<accession>W9D661</accession>
<dbReference type="InterPro" id="IPR020610">
    <property type="entry name" value="Thiolase_AS"/>
</dbReference>
<gene>
    <name evidence="10" type="ORF">V525_21320</name>
</gene>
<evidence type="ECO:0000256" key="5">
    <source>
        <dbReference type="ARBA" id="ARBA00040529"/>
    </source>
</evidence>
<evidence type="ECO:0000256" key="7">
    <source>
        <dbReference type="RuleBase" id="RU003557"/>
    </source>
</evidence>
<evidence type="ECO:0000259" key="8">
    <source>
        <dbReference type="Pfam" id="PF00108"/>
    </source>
</evidence>
<dbReference type="SUPFAM" id="SSF53901">
    <property type="entry name" value="Thiolase-like"/>
    <property type="match status" value="2"/>
</dbReference>
<feature type="active site" description="Proton acceptor" evidence="6">
    <location>
        <position position="348"/>
    </location>
</feature>
<dbReference type="Pfam" id="PF00108">
    <property type="entry name" value="Thiolase_N"/>
    <property type="match status" value="1"/>
</dbReference>
<dbReference type="Pfam" id="PF02803">
    <property type="entry name" value="Thiolase_C"/>
    <property type="match status" value="1"/>
</dbReference>
<reference evidence="10 11" key="1">
    <citation type="journal article" date="2014" name="Genome Announc.">
        <title>Draft Genome Sequence of Gordonia alkanivorans Strain CGMCC6845, a Halotolerant Hydrocarbon-Degrading Bacterium.</title>
        <authorList>
            <person name="Wang X."/>
            <person name="Jin D."/>
            <person name="Zhou L."/>
            <person name="Wu L."/>
            <person name="An W."/>
            <person name="Zhao L."/>
        </authorList>
    </citation>
    <scope>NUCLEOTIDE SEQUENCE [LARGE SCALE GENOMIC DNA]</scope>
    <source>
        <strain evidence="10 11">CGMCC 6845</strain>
    </source>
</reference>
<dbReference type="InterPro" id="IPR020617">
    <property type="entry name" value="Thiolase_C"/>
</dbReference>